<keyword evidence="3" id="KW-1185">Reference proteome</keyword>
<evidence type="ECO:0000313" key="3">
    <source>
        <dbReference type="Proteomes" id="UP000037035"/>
    </source>
</evidence>
<dbReference type="Proteomes" id="UP000037035">
    <property type="component" value="Unassembled WGS sequence"/>
</dbReference>
<dbReference type="AlphaFoldDB" id="A0A0L6UBD7"/>
<feature type="domain" description="Integrase zinc-binding" evidence="1">
    <location>
        <begin position="122"/>
        <end position="147"/>
    </location>
</feature>
<dbReference type="Pfam" id="PF17921">
    <property type="entry name" value="Integrase_H2C2"/>
    <property type="match status" value="1"/>
</dbReference>
<dbReference type="InterPro" id="IPR041588">
    <property type="entry name" value="Integrase_H2C2"/>
</dbReference>
<name>A0A0L6UBD7_9BASI</name>
<gene>
    <name evidence="2" type="ORF">VP01_8452g1</name>
</gene>
<dbReference type="EMBL" id="LAVV01013996">
    <property type="protein sequence ID" value="KNZ45135.1"/>
    <property type="molecule type" value="Genomic_DNA"/>
</dbReference>
<protein>
    <recommendedName>
        <fullName evidence="1">Integrase zinc-binding domain-containing protein</fullName>
    </recommendedName>
</protein>
<accession>A0A0L6UBD7</accession>
<dbReference type="VEuPathDB" id="FungiDB:VP01_8452g1"/>
<organism evidence="2 3">
    <name type="scientific">Puccinia sorghi</name>
    <dbReference type="NCBI Taxonomy" id="27349"/>
    <lineage>
        <taxon>Eukaryota</taxon>
        <taxon>Fungi</taxon>
        <taxon>Dikarya</taxon>
        <taxon>Basidiomycota</taxon>
        <taxon>Pucciniomycotina</taxon>
        <taxon>Pucciniomycetes</taxon>
        <taxon>Pucciniales</taxon>
        <taxon>Pucciniaceae</taxon>
        <taxon>Puccinia</taxon>
    </lineage>
</organism>
<dbReference type="OrthoDB" id="2273864at2759"/>
<sequence length="165" mass="19228">MSSKQWFRMLYHVNTMFPERGRPSPIITLIMFKLFFFPLTHSNSPKVYLNPMKIHSTTLELQDAQLSDTSCRDIQSNITLYLKDYSISKNDLLLYKEKMVFPDNPSLKLSINESKHASPLAEFSWPGMTRDFKNYVNSCYDCNHKKSSNHHKYGLLQPLPIPPLP</sequence>
<evidence type="ECO:0000313" key="2">
    <source>
        <dbReference type="EMBL" id="KNZ45135.1"/>
    </source>
</evidence>
<evidence type="ECO:0000259" key="1">
    <source>
        <dbReference type="Pfam" id="PF17921"/>
    </source>
</evidence>
<proteinExistence type="predicted"/>
<reference evidence="2 3" key="1">
    <citation type="submission" date="2015-08" db="EMBL/GenBank/DDBJ databases">
        <title>Next Generation Sequencing and Analysis of the Genome of Puccinia sorghi L Schw, the Causal Agent of Maize Common Rust.</title>
        <authorList>
            <person name="Rochi L."/>
            <person name="Burguener G."/>
            <person name="Darino M."/>
            <person name="Turjanski A."/>
            <person name="Kreff E."/>
            <person name="Dieguez M.J."/>
            <person name="Sacco F."/>
        </authorList>
    </citation>
    <scope>NUCLEOTIDE SEQUENCE [LARGE SCALE GENOMIC DNA]</scope>
    <source>
        <strain evidence="2 3">RO10H11247</strain>
    </source>
</reference>
<comment type="caution">
    <text evidence="2">The sequence shown here is derived from an EMBL/GenBank/DDBJ whole genome shotgun (WGS) entry which is preliminary data.</text>
</comment>